<evidence type="ECO:0000256" key="1">
    <source>
        <dbReference type="SAM" id="MobiDB-lite"/>
    </source>
</evidence>
<feature type="chain" id="PRO_5036239791" description="Transmembrane protein" evidence="3">
    <location>
        <begin position="19"/>
        <end position="337"/>
    </location>
</feature>
<evidence type="ECO:0000256" key="2">
    <source>
        <dbReference type="SAM" id="Phobius"/>
    </source>
</evidence>
<sequence>MMAWSCGLLLLCVVGVTGRSPVDEELIAAEVDETQRAFATVEKQLGAAQQMSELFSLEHTQLQLLSLETRAKLSVIQEEVEKEMETAMREVSQVRQDALENVTTWQKTLQGLKEATQKNKQTLQKIREEKENHTRDIQRELKLQQAQEAKVKRQLEMLQELERQRALEKQLEQQEVKRLQELDQQELEKQRALQQLQKLEKETQQKLQKEQKMTTTSSSYLTQSDNTPSVEEGERASTVKRVLTWYVSTERAVMSAATSVYRQLVLPVAVILGFFLLLTVLIAKYNAVQHARRNRRVLYSGYPKSYRPKTKQQTEEDLRPRVRRPLPRRDPNGLLEN</sequence>
<feature type="region of interest" description="Disordered" evidence="1">
    <location>
        <begin position="205"/>
        <end position="234"/>
    </location>
</feature>
<feature type="signal peptide" evidence="3">
    <location>
        <begin position="1"/>
        <end position="18"/>
    </location>
</feature>
<dbReference type="Proteomes" id="UP000602510">
    <property type="component" value="Unassembled WGS sequence"/>
</dbReference>
<proteinExistence type="predicted"/>
<evidence type="ECO:0000313" key="4">
    <source>
        <dbReference type="EMBL" id="KAF4046331.1"/>
    </source>
</evidence>
<keyword evidence="6" id="KW-1185">Reference proteome</keyword>
<reference evidence="4" key="1">
    <citation type="submission" date="2020-04" db="EMBL/GenBank/DDBJ databases">
        <title>Hybrid Assembly of Korean Phytophthora infestans isolates.</title>
        <authorList>
            <person name="Prokchorchik M."/>
            <person name="Lee Y."/>
            <person name="Seo J."/>
            <person name="Cho J.-H."/>
            <person name="Park Y.-E."/>
            <person name="Jang D.-C."/>
            <person name="Im J.-S."/>
            <person name="Choi J.-G."/>
            <person name="Park H.-J."/>
            <person name="Lee G.-B."/>
            <person name="Lee Y.-G."/>
            <person name="Hong S.-Y."/>
            <person name="Cho K."/>
            <person name="Sohn K.H."/>
        </authorList>
    </citation>
    <scope>NUCLEOTIDE SEQUENCE</scope>
    <source>
        <strain evidence="4">KR_1_A1</strain>
        <strain evidence="5">KR_2_A2</strain>
    </source>
</reference>
<dbReference type="EMBL" id="JAACNO010000809">
    <property type="protein sequence ID" value="KAF4144733.1"/>
    <property type="molecule type" value="Genomic_DNA"/>
</dbReference>
<evidence type="ECO:0000256" key="3">
    <source>
        <dbReference type="SAM" id="SignalP"/>
    </source>
</evidence>
<keyword evidence="3" id="KW-0732">Signal</keyword>
<evidence type="ECO:0008006" key="7">
    <source>
        <dbReference type="Google" id="ProtNLM"/>
    </source>
</evidence>
<feature type="compositionally biased region" description="Polar residues" evidence="1">
    <location>
        <begin position="213"/>
        <end position="229"/>
    </location>
</feature>
<comment type="caution">
    <text evidence="4">The sequence shown here is derived from an EMBL/GenBank/DDBJ whole genome shotgun (WGS) entry which is preliminary data.</text>
</comment>
<name>A0A833TTA1_PHYIN</name>
<feature type="region of interest" description="Disordered" evidence="1">
    <location>
        <begin position="302"/>
        <end position="337"/>
    </location>
</feature>
<organism evidence="4 6">
    <name type="scientific">Phytophthora infestans</name>
    <name type="common">Potato late blight agent</name>
    <name type="synonym">Botrytis infestans</name>
    <dbReference type="NCBI Taxonomy" id="4787"/>
    <lineage>
        <taxon>Eukaryota</taxon>
        <taxon>Sar</taxon>
        <taxon>Stramenopiles</taxon>
        <taxon>Oomycota</taxon>
        <taxon>Peronosporomycetes</taxon>
        <taxon>Peronosporales</taxon>
        <taxon>Peronosporaceae</taxon>
        <taxon>Phytophthora</taxon>
    </lineage>
</organism>
<dbReference type="AlphaFoldDB" id="A0A833TTA1"/>
<accession>A0A833TTA1</accession>
<gene>
    <name evidence="4" type="ORF">GN244_ATG01260</name>
    <name evidence="5" type="ORF">GN958_ATG06070</name>
</gene>
<keyword evidence="2" id="KW-0812">Transmembrane</keyword>
<evidence type="ECO:0000313" key="5">
    <source>
        <dbReference type="EMBL" id="KAF4144733.1"/>
    </source>
</evidence>
<keyword evidence="2" id="KW-1133">Transmembrane helix</keyword>
<protein>
    <recommendedName>
        <fullName evidence="7">Transmembrane protein</fullName>
    </recommendedName>
</protein>
<dbReference type="Proteomes" id="UP000704712">
    <property type="component" value="Unassembled WGS sequence"/>
</dbReference>
<evidence type="ECO:0000313" key="6">
    <source>
        <dbReference type="Proteomes" id="UP000602510"/>
    </source>
</evidence>
<keyword evidence="2" id="KW-0472">Membrane</keyword>
<feature type="transmembrane region" description="Helical" evidence="2">
    <location>
        <begin position="264"/>
        <end position="287"/>
    </location>
</feature>
<dbReference type="EMBL" id="WSZM01000018">
    <property type="protein sequence ID" value="KAF4046331.1"/>
    <property type="molecule type" value="Genomic_DNA"/>
</dbReference>